<dbReference type="EMBL" id="JWIR02000051">
    <property type="protein sequence ID" value="KKB37703.1"/>
    <property type="molecule type" value="Genomic_DNA"/>
</dbReference>
<reference evidence="1" key="1">
    <citation type="submission" date="2015-02" db="EMBL/GenBank/DDBJ databases">
        <title>Genome Assembly of Bacillaceae bacterium MTCC 8252.</title>
        <authorList>
            <person name="Verma A."/>
            <person name="Khatri I."/>
            <person name="Mual P."/>
            <person name="Subramanian S."/>
            <person name="Krishnamurthi S."/>
        </authorList>
    </citation>
    <scope>NUCLEOTIDE SEQUENCE [LARGE SCALE GENOMIC DNA]</scope>
    <source>
        <strain evidence="1">MTCC 8252</strain>
    </source>
</reference>
<protein>
    <submittedName>
        <fullName evidence="1">Uncharacterized protein</fullName>
    </submittedName>
</protein>
<dbReference type="Proteomes" id="UP000031563">
    <property type="component" value="Unassembled WGS sequence"/>
</dbReference>
<evidence type="ECO:0000313" key="1">
    <source>
        <dbReference type="EMBL" id="KKB37703.1"/>
    </source>
</evidence>
<comment type="caution">
    <text evidence="1">The sequence shown here is derived from an EMBL/GenBank/DDBJ whole genome shotgun (WGS) entry which is preliminary data.</text>
</comment>
<dbReference type="RefSeq" id="WP_040047719.1">
    <property type="nucleotide sequence ID" value="NZ_JWIR02000051.1"/>
</dbReference>
<organism evidence="1 2">
    <name type="scientific">Bacillus thermotolerans</name>
    <name type="common">Quasibacillus thermotolerans</name>
    <dbReference type="NCBI Taxonomy" id="1221996"/>
    <lineage>
        <taxon>Bacteria</taxon>
        <taxon>Bacillati</taxon>
        <taxon>Bacillota</taxon>
        <taxon>Bacilli</taxon>
        <taxon>Bacillales</taxon>
        <taxon>Bacillaceae</taxon>
        <taxon>Bacillus</taxon>
    </lineage>
</organism>
<sequence>MDIRANYQDVLAQIDRTLILNIEDRFPGARCVGGKYSPASHMVTLYKEDIAIQCKRLLGDCSRLKEYEWIILAHETGHAMDQELPALSERLSQEKSVDILAQIELNAWRNAEELFAFIDQELFQLVKEESLRYFSNSPLIRSSSH</sequence>
<dbReference type="OrthoDB" id="2859043at2"/>
<evidence type="ECO:0000313" key="2">
    <source>
        <dbReference type="Proteomes" id="UP000031563"/>
    </source>
</evidence>
<dbReference type="AlphaFoldDB" id="A0A0F5HWU1"/>
<accession>A0A0F5HWU1</accession>
<gene>
    <name evidence="1" type="ORF">QY95_02813</name>
</gene>
<proteinExistence type="predicted"/>
<name>A0A0F5HWU1_BACTR</name>
<keyword evidence="2" id="KW-1185">Reference proteome</keyword>